<dbReference type="CDD" id="cd02961">
    <property type="entry name" value="PDI_a_family"/>
    <property type="match status" value="1"/>
</dbReference>
<sequence length="402" mass="46140">MFAPLQRISTPAKWFRQLVIICTLLLTINTSHAQVVYLDTPDFPTLQDQARATGKNIMLLCCTEWCGPCKTIKNDYFRDTAVGRFINSRYVVGYYDMEKEPGITLAKKYGITGYPTLVYLTPGFDFIYSFAGAPYSTAGMIGLAGNAEKAQKNQFPGISNVINLPFPDFYNHYFEEKKKTKVPVDTVEAYLGKQNNLFSEVNWRVMQAMDYGPRYDSFFIDNYKEYFKLYSTEARQKAFRTINNSLKEIGQTKDRARMQYLVSFMKELKLSENDILQKKIFFYGKSGLDWDLYLQMVDTAVKKYKSNFLVFSSDAVVNPSFPAKASKAFLKLIDSALSKETNKTQLAWLYVNKALLLEKARLTAQAEELYEKAIALYPEDLRKDLVWTIGNSRKELQDGLAK</sequence>
<dbReference type="SUPFAM" id="SSF52833">
    <property type="entry name" value="Thioredoxin-like"/>
    <property type="match status" value="1"/>
</dbReference>
<dbReference type="SMART" id="SM00028">
    <property type="entry name" value="TPR"/>
    <property type="match status" value="1"/>
</dbReference>
<dbReference type="Gene3D" id="3.40.30.10">
    <property type="entry name" value="Glutaredoxin"/>
    <property type="match status" value="1"/>
</dbReference>
<evidence type="ECO:0000313" key="2">
    <source>
        <dbReference type="EMBL" id="WEK34067.1"/>
    </source>
</evidence>
<dbReference type="EMBL" id="CP119311">
    <property type="protein sequence ID" value="WEK34067.1"/>
    <property type="molecule type" value="Genomic_DNA"/>
</dbReference>
<organism evidence="2 3">
    <name type="scientific">Candidatus Pseudobacter hemicellulosilyticus</name>
    <dbReference type="NCBI Taxonomy" id="3121375"/>
    <lineage>
        <taxon>Bacteria</taxon>
        <taxon>Pseudomonadati</taxon>
        <taxon>Bacteroidota</taxon>
        <taxon>Chitinophagia</taxon>
        <taxon>Chitinophagales</taxon>
        <taxon>Chitinophagaceae</taxon>
        <taxon>Pseudobacter</taxon>
    </lineage>
</organism>
<dbReference type="Pfam" id="PF13899">
    <property type="entry name" value="Thioredoxin_7"/>
    <property type="match status" value="1"/>
</dbReference>
<accession>A0AAJ5WQU1</accession>
<keyword evidence="1" id="KW-0732">Signal</keyword>
<gene>
    <name evidence="2" type="ORF">P0Y53_16390</name>
</gene>
<dbReference type="Proteomes" id="UP001220610">
    <property type="component" value="Chromosome"/>
</dbReference>
<feature type="signal peptide" evidence="1">
    <location>
        <begin position="1"/>
        <end position="33"/>
    </location>
</feature>
<evidence type="ECO:0000313" key="3">
    <source>
        <dbReference type="Proteomes" id="UP001220610"/>
    </source>
</evidence>
<protein>
    <submittedName>
        <fullName evidence="2">Thioredoxin family protein</fullName>
    </submittedName>
</protein>
<dbReference type="InterPro" id="IPR036249">
    <property type="entry name" value="Thioredoxin-like_sf"/>
</dbReference>
<dbReference type="SUPFAM" id="SSF48452">
    <property type="entry name" value="TPR-like"/>
    <property type="match status" value="1"/>
</dbReference>
<reference evidence="2" key="1">
    <citation type="submission" date="2023-03" db="EMBL/GenBank/DDBJ databases">
        <title>Andean soil-derived lignocellulolytic bacterial consortium as a source of novel taxa and putative plastic-active enzymes.</title>
        <authorList>
            <person name="Diaz-Garcia L."/>
            <person name="Chuvochina M."/>
            <person name="Feuerriegel G."/>
            <person name="Bunk B."/>
            <person name="Sproer C."/>
            <person name="Streit W.R."/>
            <person name="Rodriguez L.M."/>
            <person name="Overmann J."/>
            <person name="Jimenez D.J."/>
        </authorList>
    </citation>
    <scope>NUCLEOTIDE SEQUENCE</scope>
    <source>
        <strain evidence="2">MAG 7</strain>
    </source>
</reference>
<proteinExistence type="predicted"/>
<name>A0AAJ5WQU1_9BACT</name>
<feature type="chain" id="PRO_5042503082" evidence="1">
    <location>
        <begin position="34"/>
        <end position="402"/>
    </location>
</feature>
<dbReference type="InterPro" id="IPR011990">
    <property type="entry name" value="TPR-like_helical_dom_sf"/>
</dbReference>
<evidence type="ECO:0000256" key="1">
    <source>
        <dbReference type="SAM" id="SignalP"/>
    </source>
</evidence>
<dbReference type="InterPro" id="IPR019734">
    <property type="entry name" value="TPR_rpt"/>
</dbReference>
<dbReference type="AlphaFoldDB" id="A0AAJ5WQU1"/>